<dbReference type="Proteomes" id="UP001599756">
    <property type="component" value="Unassembled WGS sequence"/>
</dbReference>
<feature type="compositionally biased region" description="Basic and acidic residues" evidence="1">
    <location>
        <begin position="1"/>
        <end position="11"/>
    </location>
</feature>
<accession>A0ABW6HCC0</accession>
<sequence length="56" mass="5877">MARSGDGDHRVRPSRPGVTTRHRTAGAVLIPELRLREAQNSGTGEPGASDSLLPTA</sequence>
<evidence type="ECO:0000313" key="2">
    <source>
        <dbReference type="EMBL" id="MFE1753890.1"/>
    </source>
</evidence>
<gene>
    <name evidence="2" type="ORF">ACFW88_25665</name>
</gene>
<name>A0ABW6HCC0_9ACTN</name>
<evidence type="ECO:0000313" key="3">
    <source>
        <dbReference type="Proteomes" id="UP001599756"/>
    </source>
</evidence>
<evidence type="ECO:0000256" key="1">
    <source>
        <dbReference type="SAM" id="MobiDB-lite"/>
    </source>
</evidence>
<reference evidence="2 3" key="1">
    <citation type="submission" date="2024-09" db="EMBL/GenBank/DDBJ databases">
        <title>The Natural Products Discovery Center: Release of the First 8490 Sequenced Strains for Exploring Actinobacteria Biosynthetic Diversity.</title>
        <authorList>
            <person name="Kalkreuter E."/>
            <person name="Kautsar S.A."/>
            <person name="Yang D."/>
            <person name="Bader C.D."/>
            <person name="Teijaro C.N."/>
            <person name="Fluegel L."/>
            <person name="Davis C.M."/>
            <person name="Simpson J.R."/>
            <person name="Lauterbach L."/>
            <person name="Steele A.D."/>
            <person name="Gui C."/>
            <person name="Meng S."/>
            <person name="Li G."/>
            <person name="Viehrig K."/>
            <person name="Ye F."/>
            <person name="Su P."/>
            <person name="Kiefer A.F."/>
            <person name="Nichols A."/>
            <person name="Cepeda A.J."/>
            <person name="Yan W."/>
            <person name="Fan B."/>
            <person name="Jiang Y."/>
            <person name="Adhikari A."/>
            <person name="Zheng C.-J."/>
            <person name="Schuster L."/>
            <person name="Cowan T.M."/>
            <person name="Smanski M.J."/>
            <person name="Chevrette M.G."/>
            <person name="De Carvalho L.P.S."/>
            <person name="Shen B."/>
        </authorList>
    </citation>
    <scope>NUCLEOTIDE SEQUENCE [LARGE SCALE GENOMIC DNA]</scope>
    <source>
        <strain evidence="2 3">NPDC059500</strain>
    </source>
</reference>
<proteinExistence type="predicted"/>
<keyword evidence="3" id="KW-1185">Reference proteome</keyword>
<dbReference type="EMBL" id="JBHYTS010000047">
    <property type="protein sequence ID" value="MFE1753890.1"/>
    <property type="molecule type" value="Genomic_DNA"/>
</dbReference>
<organism evidence="2 3">
    <name type="scientific">Streptomyces anandii</name>
    <dbReference type="NCBI Taxonomy" id="285454"/>
    <lineage>
        <taxon>Bacteria</taxon>
        <taxon>Bacillati</taxon>
        <taxon>Actinomycetota</taxon>
        <taxon>Actinomycetes</taxon>
        <taxon>Kitasatosporales</taxon>
        <taxon>Streptomycetaceae</taxon>
        <taxon>Streptomyces</taxon>
    </lineage>
</organism>
<comment type="caution">
    <text evidence="2">The sequence shown here is derived from an EMBL/GenBank/DDBJ whole genome shotgun (WGS) entry which is preliminary data.</text>
</comment>
<feature type="region of interest" description="Disordered" evidence="1">
    <location>
        <begin position="1"/>
        <end position="56"/>
    </location>
</feature>
<protein>
    <submittedName>
        <fullName evidence="2">Uncharacterized protein</fullName>
    </submittedName>
</protein>
<dbReference type="RefSeq" id="WP_381826929.1">
    <property type="nucleotide sequence ID" value="NZ_JBHYTS010000047.1"/>
</dbReference>